<dbReference type="Proteomes" id="UP000325313">
    <property type="component" value="Unassembled WGS sequence"/>
</dbReference>
<dbReference type="AlphaFoldDB" id="A0A5B0QTW2"/>
<dbReference type="PROSITE" id="PS50102">
    <property type="entry name" value="RRM"/>
    <property type="match status" value="3"/>
</dbReference>
<evidence type="ECO:0000256" key="3">
    <source>
        <dbReference type="ARBA" id="ARBA00022490"/>
    </source>
</evidence>
<dbReference type="CDD" id="cd00590">
    <property type="entry name" value="RRM_SF"/>
    <property type="match status" value="1"/>
</dbReference>
<dbReference type="FunFam" id="3.30.70.330:FF:000651">
    <property type="entry name" value="Poly(A) binding protein cytoplasmic 1 like"/>
    <property type="match status" value="1"/>
</dbReference>
<evidence type="ECO:0000313" key="12">
    <source>
        <dbReference type="Proteomes" id="UP000324748"/>
    </source>
</evidence>
<organism evidence="11 13">
    <name type="scientific">Puccinia graminis f. sp. tritici</name>
    <dbReference type="NCBI Taxonomy" id="56615"/>
    <lineage>
        <taxon>Eukaryota</taxon>
        <taxon>Fungi</taxon>
        <taxon>Dikarya</taxon>
        <taxon>Basidiomycota</taxon>
        <taxon>Pucciniomycotina</taxon>
        <taxon>Pucciniomycetes</taxon>
        <taxon>Pucciniales</taxon>
        <taxon>Pucciniaceae</taxon>
        <taxon>Puccinia</taxon>
    </lineage>
</organism>
<dbReference type="GO" id="GO:0005737">
    <property type="term" value="C:cytoplasm"/>
    <property type="evidence" value="ECO:0007669"/>
    <property type="project" value="UniProtKB-SubCell"/>
</dbReference>
<accession>A0A5B0QTW2</accession>
<dbReference type="Pfam" id="PF00076">
    <property type="entry name" value="RRM_1"/>
    <property type="match status" value="3"/>
</dbReference>
<evidence type="ECO:0000256" key="6">
    <source>
        <dbReference type="ARBA" id="ARBA00023242"/>
    </source>
</evidence>
<dbReference type="InterPro" id="IPR012677">
    <property type="entry name" value="Nucleotide-bd_a/b_plait_sf"/>
</dbReference>
<keyword evidence="5 7" id="KW-0694">RNA-binding</keyword>
<keyword evidence="6" id="KW-0539">Nucleus</keyword>
<evidence type="ECO:0000256" key="1">
    <source>
        <dbReference type="ARBA" id="ARBA00004123"/>
    </source>
</evidence>
<proteinExistence type="predicted"/>
<comment type="caution">
    <text evidence="11">The sequence shown here is derived from an EMBL/GenBank/DDBJ whole genome shotgun (WGS) entry which is preliminary data.</text>
</comment>
<evidence type="ECO:0000256" key="8">
    <source>
        <dbReference type="SAM" id="MobiDB-lite"/>
    </source>
</evidence>
<protein>
    <recommendedName>
        <fullName evidence="9">RRM domain-containing protein</fullName>
    </recommendedName>
</protein>
<feature type="region of interest" description="Disordered" evidence="8">
    <location>
        <begin position="37"/>
        <end position="62"/>
    </location>
</feature>
<feature type="compositionally biased region" description="Polar residues" evidence="8">
    <location>
        <begin position="37"/>
        <end position="50"/>
    </location>
</feature>
<dbReference type="InterPro" id="IPR000504">
    <property type="entry name" value="RRM_dom"/>
</dbReference>
<dbReference type="SUPFAM" id="SSF54928">
    <property type="entry name" value="RNA-binding domain, RBD"/>
    <property type="match status" value="2"/>
</dbReference>
<evidence type="ECO:0000256" key="4">
    <source>
        <dbReference type="ARBA" id="ARBA00022737"/>
    </source>
</evidence>
<sequence length="348" mass="37755">MAARYDLYIHPTVLLVPNPPPKNRKTSTPILQPHQANMSSTTALESNTPASLPAKPLSQPTPAEHSVYVGDLPADITEEELIKVFSQASPVLSVQIKFPSRSVKGPRAYAYIAYSSADKVDEAIREYNHTKFAGKPCRVMKPKGGIVKGPPEANVFVQDLPLTLSALAFHDTFAEFGEILSSRLSVDRANVSKGYGFIQYATVEQARAAIAETNGSLLDVAGGEKPIRTSIFVKKDAPSSPTSRAAAREFKNLFFKNLPADITLEAFKATWSKYGVITSAVLTLDEDGKPTGTAFASFQNHSDAVRVIKATHRKGPDEVYAVRALSKAERTRYKSRKDAKATEASTSA</sequence>
<gene>
    <name evidence="10" type="ORF">PGT21_023318</name>
    <name evidence="11" type="ORF">PGTUg99_006482</name>
</gene>
<dbReference type="OrthoDB" id="19742at2759"/>
<dbReference type="FunFam" id="3.30.70.330:FF:001558">
    <property type="entry name" value="Polyadenylate-binding protein, cytoplasmic and nuclear"/>
    <property type="match status" value="1"/>
</dbReference>
<evidence type="ECO:0000313" key="10">
    <source>
        <dbReference type="EMBL" id="KAA1080846.1"/>
    </source>
</evidence>
<dbReference type="EMBL" id="VSWC01000131">
    <property type="protein sequence ID" value="KAA1080846.1"/>
    <property type="molecule type" value="Genomic_DNA"/>
</dbReference>
<reference evidence="12 13" key="1">
    <citation type="submission" date="2019-05" db="EMBL/GenBank/DDBJ databases">
        <title>Emergence of the Ug99 lineage of the wheat stem rust pathogen through somatic hybridization.</title>
        <authorList>
            <person name="Li F."/>
            <person name="Upadhyaya N.M."/>
            <person name="Sperschneider J."/>
            <person name="Matny O."/>
            <person name="Nguyen-Phuc H."/>
            <person name="Mago R."/>
            <person name="Raley C."/>
            <person name="Miller M.E."/>
            <person name="Silverstein K.A.T."/>
            <person name="Henningsen E."/>
            <person name="Hirsch C.D."/>
            <person name="Visser B."/>
            <person name="Pretorius Z.A."/>
            <person name="Steffenson B.J."/>
            <person name="Schwessinger B."/>
            <person name="Dodds P.N."/>
            <person name="Figueroa M."/>
        </authorList>
    </citation>
    <scope>NUCLEOTIDE SEQUENCE [LARGE SCALE GENOMIC DNA]</scope>
    <source>
        <strain evidence="10">21-0</strain>
        <strain evidence="11 13">Ug99</strain>
    </source>
</reference>
<evidence type="ECO:0000256" key="2">
    <source>
        <dbReference type="ARBA" id="ARBA00004496"/>
    </source>
</evidence>
<feature type="domain" description="RRM" evidence="9">
    <location>
        <begin position="153"/>
        <end position="234"/>
    </location>
</feature>
<dbReference type="Proteomes" id="UP000324748">
    <property type="component" value="Unassembled WGS sequence"/>
</dbReference>
<keyword evidence="3" id="KW-0963">Cytoplasm</keyword>
<evidence type="ECO:0000256" key="7">
    <source>
        <dbReference type="PROSITE-ProRule" id="PRU00176"/>
    </source>
</evidence>
<dbReference type="InterPro" id="IPR035979">
    <property type="entry name" value="RBD_domain_sf"/>
</dbReference>
<evidence type="ECO:0000259" key="9">
    <source>
        <dbReference type="PROSITE" id="PS50102"/>
    </source>
</evidence>
<keyword evidence="12" id="KW-1185">Reference proteome</keyword>
<keyword evidence="4" id="KW-0677">Repeat</keyword>
<dbReference type="PANTHER" id="PTHR24012">
    <property type="entry name" value="RNA BINDING PROTEIN"/>
    <property type="match status" value="1"/>
</dbReference>
<feature type="domain" description="RRM" evidence="9">
    <location>
        <begin position="251"/>
        <end position="346"/>
    </location>
</feature>
<comment type="subcellular location">
    <subcellularLocation>
        <location evidence="2">Cytoplasm</location>
    </subcellularLocation>
    <subcellularLocation>
        <location evidence="1">Nucleus</location>
    </subcellularLocation>
</comment>
<dbReference type="EMBL" id="VDEP01000270">
    <property type="protein sequence ID" value="KAA1116738.1"/>
    <property type="molecule type" value="Genomic_DNA"/>
</dbReference>
<evidence type="ECO:0000313" key="11">
    <source>
        <dbReference type="EMBL" id="KAA1116738.1"/>
    </source>
</evidence>
<evidence type="ECO:0000313" key="13">
    <source>
        <dbReference type="Proteomes" id="UP000325313"/>
    </source>
</evidence>
<dbReference type="Gene3D" id="3.30.70.330">
    <property type="match status" value="3"/>
</dbReference>
<dbReference type="GO" id="GO:0005634">
    <property type="term" value="C:nucleus"/>
    <property type="evidence" value="ECO:0007669"/>
    <property type="project" value="UniProtKB-SubCell"/>
</dbReference>
<dbReference type="GO" id="GO:0003723">
    <property type="term" value="F:RNA binding"/>
    <property type="evidence" value="ECO:0007669"/>
    <property type="project" value="UniProtKB-UniRule"/>
</dbReference>
<evidence type="ECO:0000256" key="5">
    <source>
        <dbReference type="ARBA" id="ARBA00022884"/>
    </source>
</evidence>
<name>A0A5B0QTW2_PUCGR</name>
<feature type="domain" description="RRM" evidence="9">
    <location>
        <begin position="65"/>
        <end position="144"/>
    </location>
</feature>
<dbReference type="SMART" id="SM00360">
    <property type="entry name" value="RRM"/>
    <property type="match status" value="3"/>
</dbReference>